<evidence type="ECO:0000313" key="2">
    <source>
        <dbReference type="EMBL" id="KAK1838946.1"/>
    </source>
</evidence>
<gene>
    <name evidence="2" type="ORF">CCHR01_18430</name>
</gene>
<name>A0AAD9A039_9PEZI</name>
<dbReference type="EMBL" id="JAQOWY010000742">
    <property type="protein sequence ID" value="KAK1838946.1"/>
    <property type="molecule type" value="Genomic_DNA"/>
</dbReference>
<reference evidence="2" key="1">
    <citation type="submission" date="2023-01" db="EMBL/GenBank/DDBJ databases">
        <title>Colletotrichum chrysophilum M932 genome sequence.</title>
        <authorList>
            <person name="Baroncelli R."/>
        </authorList>
    </citation>
    <scope>NUCLEOTIDE SEQUENCE</scope>
    <source>
        <strain evidence="2">M932</strain>
    </source>
</reference>
<sequence>MVSEDCDSTKKVQVHSGAASDDETKAPHTIDQPKSAEVAKAAKTEDFIHRSRQFDLSKAFADMEKEEQAEKMARRESLKRRQAQRAMIRAFGDMGDSESD</sequence>
<feature type="region of interest" description="Disordered" evidence="1">
    <location>
        <begin position="1"/>
        <end position="40"/>
    </location>
</feature>
<evidence type="ECO:0000256" key="1">
    <source>
        <dbReference type="SAM" id="MobiDB-lite"/>
    </source>
</evidence>
<comment type="caution">
    <text evidence="2">The sequence shown here is derived from an EMBL/GenBank/DDBJ whole genome shotgun (WGS) entry which is preliminary data.</text>
</comment>
<dbReference type="Proteomes" id="UP001243330">
    <property type="component" value="Unassembled WGS sequence"/>
</dbReference>
<accession>A0AAD9A039</accession>
<keyword evidence="3" id="KW-1185">Reference proteome</keyword>
<evidence type="ECO:0000313" key="3">
    <source>
        <dbReference type="Proteomes" id="UP001243330"/>
    </source>
</evidence>
<dbReference type="AlphaFoldDB" id="A0AAD9A039"/>
<protein>
    <submittedName>
        <fullName evidence="2">Uncharacterized protein</fullName>
    </submittedName>
</protein>
<organism evidence="2 3">
    <name type="scientific">Colletotrichum chrysophilum</name>
    <dbReference type="NCBI Taxonomy" id="1836956"/>
    <lineage>
        <taxon>Eukaryota</taxon>
        <taxon>Fungi</taxon>
        <taxon>Dikarya</taxon>
        <taxon>Ascomycota</taxon>
        <taxon>Pezizomycotina</taxon>
        <taxon>Sordariomycetes</taxon>
        <taxon>Hypocreomycetidae</taxon>
        <taxon>Glomerellales</taxon>
        <taxon>Glomerellaceae</taxon>
        <taxon>Colletotrichum</taxon>
        <taxon>Colletotrichum gloeosporioides species complex</taxon>
    </lineage>
</organism>
<proteinExistence type="predicted"/>